<sequence>MPINELNTKRMWMFYSLAWIVYSILIGFIVQFDEFNQGNFNWAMATRTVLTTLPTAFILALIWPLSAKLNHAQISTARLVTIHFVCAFAFACFWHFFGIAMYYLLIGTIPQRSIAWYIWPFLYSMMMYGVIASIFHGLRSSESRRLQDLAFTQAQKLLVSTELNALRNKLNPHFLFNTLNSIIALVRKDAVAAEAALFRFSDMLRYILRTEKSGQDRVTLDEELDFVRDYLSLESLRLGQRLQVEWQIDPSTTAISIPALSVQPLVENSIKHAFNPRSQPGLLTIKAEMRHAENCLRVSVQDDGPGCDVTANTTTNSNVNKNQGGEGMGLRTIERRLQLEYGERARFTIETAPGGGFAVHLDIPYQ</sequence>
<feature type="domain" description="Histidine kinase/HSP90-like ATPase" evidence="4">
    <location>
        <begin position="262"/>
        <end position="365"/>
    </location>
</feature>
<dbReference type="SUPFAM" id="SSF55874">
    <property type="entry name" value="ATPase domain of HSP90 chaperone/DNA topoisomerase II/histidine kinase"/>
    <property type="match status" value="1"/>
</dbReference>
<feature type="domain" description="Signal transduction histidine kinase internal region" evidence="5">
    <location>
        <begin position="162"/>
        <end position="242"/>
    </location>
</feature>
<evidence type="ECO:0000313" key="6">
    <source>
        <dbReference type="EMBL" id="WMW82579.1"/>
    </source>
</evidence>
<keyword evidence="3" id="KW-0472">Membrane</keyword>
<dbReference type="InterPro" id="IPR004358">
    <property type="entry name" value="Sig_transdc_His_kin-like_C"/>
</dbReference>
<comment type="catalytic activity">
    <reaction evidence="1">
        <text>ATP + protein L-histidine = ADP + protein N-phospho-L-histidine.</text>
        <dbReference type="EC" id="2.7.13.3"/>
    </reaction>
</comment>
<evidence type="ECO:0000259" key="5">
    <source>
        <dbReference type="Pfam" id="PF06580"/>
    </source>
</evidence>
<dbReference type="InterPro" id="IPR050640">
    <property type="entry name" value="Bact_2-comp_sensor_kinase"/>
</dbReference>
<gene>
    <name evidence="6" type="ORF">RF679_18295</name>
</gene>
<feature type="transmembrane region" description="Helical" evidence="3">
    <location>
        <begin position="12"/>
        <end position="32"/>
    </location>
</feature>
<dbReference type="Gene3D" id="3.30.565.10">
    <property type="entry name" value="Histidine kinase-like ATPase, C-terminal domain"/>
    <property type="match status" value="1"/>
</dbReference>
<dbReference type="PANTHER" id="PTHR34220:SF7">
    <property type="entry name" value="SENSOR HISTIDINE KINASE YPDA"/>
    <property type="match status" value="1"/>
</dbReference>
<proteinExistence type="predicted"/>
<dbReference type="Pfam" id="PF06580">
    <property type="entry name" value="His_kinase"/>
    <property type="match status" value="1"/>
</dbReference>
<keyword evidence="7" id="KW-1185">Reference proteome</keyword>
<evidence type="ECO:0000313" key="7">
    <source>
        <dbReference type="Proteomes" id="UP001181355"/>
    </source>
</evidence>
<dbReference type="Pfam" id="PF02518">
    <property type="entry name" value="HATPase_c"/>
    <property type="match status" value="1"/>
</dbReference>
<accession>A0ABY9RP76</accession>
<dbReference type="EMBL" id="CP133720">
    <property type="protein sequence ID" value="WMW82579.1"/>
    <property type="molecule type" value="Genomic_DNA"/>
</dbReference>
<evidence type="ECO:0000259" key="4">
    <source>
        <dbReference type="Pfam" id="PF02518"/>
    </source>
</evidence>
<name>A0ABY9RP76_9BURK</name>
<keyword evidence="3" id="KW-0812">Transmembrane</keyword>
<dbReference type="EC" id="2.7.13.3" evidence="2"/>
<dbReference type="InterPro" id="IPR036890">
    <property type="entry name" value="HATPase_C_sf"/>
</dbReference>
<dbReference type="GO" id="GO:0016301">
    <property type="term" value="F:kinase activity"/>
    <property type="evidence" value="ECO:0007669"/>
    <property type="project" value="UniProtKB-KW"/>
</dbReference>
<evidence type="ECO:0000256" key="3">
    <source>
        <dbReference type="SAM" id="Phobius"/>
    </source>
</evidence>
<dbReference type="Proteomes" id="UP001181355">
    <property type="component" value="Chromosome"/>
</dbReference>
<feature type="transmembrane region" description="Helical" evidence="3">
    <location>
        <begin position="44"/>
        <end position="67"/>
    </location>
</feature>
<dbReference type="RefSeq" id="WP_309484050.1">
    <property type="nucleotide sequence ID" value="NZ_CP133720.1"/>
</dbReference>
<organism evidence="6 7">
    <name type="scientific">Undibacterium cyanobacteriorum</name>
    <dbReference type="NCBI Taxonomy" id="3073561"/>
    <lineage>
        <taxon>Bacteria</taxon>
        <taxon>Pseudomonadati</taxon>
        <taxon>Pseudomonadota</taxon>
        <taxon>Betaproteobacteria</taxon>
        <taxon>Burkholderiales</taxon>
        <taxon>Oxalobacteraceae</taxon>
        <taxon>Undibacterium</taxon>
    </lineage>
</organism>
<protein>
    <recommendedName>
        <fullName evidence="2">histidine kinase</fullName>
        <ecNumber evidence="2">2.7.13.3</ecNumber>
    </recommendedName>
</protein>
<dbReference type="InterPro" id="IPR003594">
    <property type="entry name" value="HATPase_dom"/>
</dbReference>
<reference evidence="6" key="1">
    <citation type="submission" date="2023-09" db="EMBL/GenBank/DDBJ databases">
        <title>Undibacterium sp. 20NA77.5 isolated from freshwater.</title>
        <authorList>
            <person name="Le V."/>
            <person name="Ko S.-R."/>
            <person name="Ahn C.-Y."/>
            <person name="Oh H.-M."/>
        </authorList>
    </citation>
    <scope>NUCLEOTIDE SEQUENCE</scope>
    <source>
        <strain evidence="6">20NA77.5</strain>
    </source>
</reference>
<dbReference type="PRINTS" id="PR00344">
    <property type="entry name" value="BCTRLSENSOR"/>
</dbReference>
<keyword evidence="3" id="KW-1133">Transmembrane helix</keyword>
<keyword evidence="6" id="KW-0418">Kinase</keyword>
<evidence type="ECO:0000256" key="1">
    <source>
        <dbReference type="ARBA" id="ARBA00000085"/>
    </source>
</evidence>
<dbReference type="PANTHER" id="PTHR34220">
    <property type="entry name" value="SENSOR HISTIDINE KINASE YPDA"/>
    <property type="match status" value="1"/>
</dbReference>
<feature type="transmembrane region" description="Helical" evidence="3">
    <location>
        <begin position="117"/>
        <end position="138"/>
    </location>
</feature>
<evidence type="ECO:0000256" key="2">
    <source>
        <dbReference type="ARBA" id="ARBA00012438"/>
    </source>
</evidence>
<dbReference type="InterPro" id="IPR010559">
    <property type="entry name" value="Sig_transdc_His_kin_internal"/>
</dbReference>
<feature type="transmembrane region" description="Helical" evidence="3">
    <location>
        <begin position="79"/>
        <end position="105"/>
    </location>
</feature>
<keyword evidence="6" id="KW-0808">Transferase</keyword>